<protein>
    <submittedName>
        <fullName evidence="12">Predicted protein</fullName>
    </submittedName>
</protein>
<keyword evidence="7" id="KW-0238">DNA-binding</keyword>
<dbReference type="Proteomes" id="UP000001194">
    <property type="component" value="Unassembled WGS sequence"/>
</dbReference>
<evidence type="ECO:0000313" key="13">
    <source>
        <dbReference type="Proteomes" id="UP000001194"/>
    </source>
</evidence>
<dbReference type="InterPro" id="IPR013087">
    <property type="entry name" value="Znf_C2H2_type"/>
</dbReference>
<dbReference type="HOGENOM" id="CLU_075838_1_1_1"/>
<sequence length="292" mass="33855">MAYYCYDCDRPFKFFSALQQHMRDSVNHPWYCATHDADFNSQVGLREHLVQSPDHDYCQYCDIHCYDEEDLQMHFQEEHYWCSSCNKVFINEKALEEHYRQSPRHHYCVPCKHLFSSANNLTAHLNSSIHTPKNYMCPAKGCGLKFVSQSAVVLHLEAGTCKSGIDRAKLNKFVRDNDRNNLITDSSRLLTGGNPDREVKHYATDAAWNGYAYECYLCYGTYRTLAALNQHLASPRHQEKIYICRWESCKTRFTTLSALCQHIESERCGISKFGPARRAMDGFVRSTARITN</sequence>
<dbReference type="Pfam" id="PF00096">
    <property type="entry name" value="zf-C2H2"/>
    <property type="match status" value="1"/>
</dbReference>
<dbReference type="SMART" id="SM00355">
    <property type="entry name" value="ZnF_C2H2"/>
    <property type="match status" value="7"/>
</dbReference>
<dbReference type="PROSITE" id="PS00028">
    <property type="entry name" value="ZINC_FINGER_C2H2_1"/>
    <property type="match status" value="1"/>
</dbReference>
<dbReference type="EMBL" id="DS547091">
    <property type="protein sequence ID" value="EDR15338.1"/>
    <property type="molecule type" value="Genomic_DNA"/>
</dbReference>
<evidence type="ECO:0000313" key="12">
    <source>
        <dbReference type="EMBL" id="EDR15338.1"/>
    </source>
</evidence>
<dbReference type="STRING" id="486041.B0CNQ1"/>
<dbReference type="GO" id="GO:0000978">
    <property type="term" value="F:RNA polymerase II cis-regulatory region sequence-specific DNA binding"/>
    <property type="evidence" value="ECO:0007669"/>
    <property type="project" value="TreeGrafter"/>
</dbReference>
<dbReference type="GO" id="GO:0000981">
    <property type="term" value="F:DNA-binding transcription factor activity, RNA polymerase II-specific"/>
    <property type="evidence" value="ECO:0007669"/>
    <property type="project" value="TreeGrafter"/>
</dbReference>
<keyword evidence="3" id="KW-0677">Repeat</keyword>
<evidence type="ECO:0000256" key="9">
    <source>
        <dbReference type="ARBA" id="ARBA00023242"/>
    </source>
</evidence>
<evidence type="ECO:0000256" key="7">
    <source>
        <dbReference type="ARBA" id="ARBA00023125"/>
    </source>
</evidence>
<dbReference type="Gene3D" id="3.30.160.60">
    <property type="entry name" value="Classic Zinc Finger"/>
    <property type="match status" value="2"/>
</dbReference>
<dbReference type="SUPFAM" id="SSF57667">
    <property type="entry name" value="beta-beta-alpha zinc fingers"/>
    <property type="match status" value="3"/>
</dbReference>
<dbReference type="PANTHER" id="PTHR24384">
    <property type="entry name" value="FINGER PUTATIVE TRANSCRIPTION FACTOR FAMILY-RELATED"/>
    <property type="match status" value="1"/>
</dbReference>
<keyword evidence="2" id="KW-0479">Metal-binding</keyword>
<keyword evidence="6" id="KW-0805">Transcription regulation</keyword>
<evidence type="ECO:0000256" key="1">
    <source>
        <dbReference type="ARBA" id="ARBA00004123"/>
    </source>
</evidence>
<feature type="domain" description="C2H2-type" evidence="11">
    <location>
        <begin position="80"/>
        <end position="110"/>
    </location>
</feature>
<evidence type="ECO:0000256" key="5">
    <source>
        <dbReference type="ARBA" id="ARBA00022833"/>
    </source>
</evidence>
<dbReference type="GO" id="GO:0008270">
    <property type="term" value="F:zinc ion binding"/>
    <property type="evidence" value="ECO:0007669"/>
    <property type="project" value="UniProtKB-KW"/>
</dbReference>
<keyword evidence="13" id="KW-1185">Reference proteome</keyword>
<dbReference type="Pfam" id="PF12874">
    <property type="entry name" value="zf-met"/>
    <property type="match status" value="1"/>
</dbReference>
<dbReference type="InterPro" id="IPR050752">
    <property type="entry name" value="C2H2-ZF_domain"/>
</dbReference>
<evidence type="ECO:0000256" key="6">
    <source>
        <dbReference type="ARBA" id="ARBA00023015"/>
    </source>
</evidence>
<evidence type="ECO:0000256" key="10">
    <source>
        <dbReference type="PROSITE-ProRule" id="PRU00042"/>
    </source>
</evidence>
<dbReference type="KEGG" id="lbc:LACBIDRAFT_291812"/>
<dbReference type="AlphaFoldDB" id="B0CNQ1"/>
<comment type="subcellular location">
    <subcellularLocation>
        <location evidence="1">Nucleus</location>
    </subcellularLocation>
</comment>
<accession>B0CNQ1</accession>
<feature type="domain" description="C2H2-type" evidence="11">
    <location>
        <begin position="3"/>
        <end position="28"/>
    </location>
</feature>
<keyword evidence="5" id="KW-0862">Zinc</keyword>
<dbReference type="PANTHER" id="PTHR24384:SF189">
    <property type="entry name" value="C2H2-TYPE DOMAIN-CONTAINING PROTEIN-RELATED"/>
    <property type="match status" value="1"/>
</dbReference>
<evidence type="ECO:0000256" key="2">
    <source>
        <dbReference type="ARBA" id="ARBA00022723"/>
    </source>
</evidence>
<gene>
    <name evidence="12" type="ORF">LACBIDRAFT_291812</name>
</gene>
<reference evidence="12 13" key="1">
    <citation type="journal article" date="2008" name="Nature">
        <title>The genome of Laccaria bicolor provides insights into mycorrhizal symbiosis.</title>
        <authorList>
            <person name="Martin F."/>
            <person name="Aerts A."/>
            <person name="Ahren D."/>
            <person name="Brun A."/>
            <person name="Danchin E.G.J."/>
            <person name="Duchaussoy F."/>
            <person name="Gibon J."/>
            <person name="Kohler A."/>
            <person name="Lindquist E."/>
            <person name="Pereda V."/>
            <person name="Salamov A."/>
            <person name="Shapiro H.J."/>
            <person name="Wuyts J."/>
            <person name="Blaudez D."/>
            <person name="Buee M."/>
            <person name="Brokstein P."/>
            <person name="Canbaeck B."/>
            <person name="Cohen D."/>
            <person name="Courty P.E."/>
            <person name="Coutinho P.M."/>
            <person name="Delaruelle C."/>
            <person name="Detter J.C."/>
            <person name="Deveau A."/>
            <person name="DiFazio S."/>
            <person name="Duplessis S."/>
            <person name="Fraissinet-Tachet L."/>
            <person name="Lucic E."/>
            <person name="Frey-Klett P."/>
            <person name="Fourrey C."/>
            <person name="Feussner I."/>
            <person name="Gay G."/>
            <person name="Grimwood J."/>
            <person name="Hoegger P.J."/>
            <person name="Jain P."/>
            <person name="Kilaru S."/>
            <person name="Labbe J."/>
            <person name="Lin Y.C."/>
            <person name="Legue V."/>
            <person name="Le Tacon F."/>
            <person name="Marmeisse R."/>
            <person name="Melayah D."/>
            <person name="Montanini B."/>
            <person name="Muratet M."/>
            <person name="Nehls U."/>
            <person name="Niculita-Hirzel H."/>
            <person name="Oudot-Le Secq M.P."/>
            <person name="Peter M."/>
            <person name="Quesneville H."/>
            <person name="Rajashekar B."/>
            <person name="Reich M."/>
            <person name="Rouhier N."/>
            <person name="Schmutz J."/>
            <person name="Yin T."/>
            <person name="Chalot M."/>
            <person name="Henrissat B."/>
            <person name="Kuees U."/>
            <person name="Lucas S."/>
            <person name="Van de Peer Y."/>
            <person name="Podila G.K."/>
            <person name="Polle A."/>
            <person name="Pukkila P.J."/>
            <person name="Richardson P.M."/>
            <person name="Rouze P."/>
            <person name="Sanders I.R."/>
            <person name="Stajich J.E."/>
            <person name="Tunlid A."/>
            <person name="Tuskan G."/>
            <person name="Grigoriev I.V."/>
        </authorList>
    </citation>
    <scope>NUCLEOTIDE SEQUENCE [LARGE SCALE GENOMIC DNA]</scope>
    <source>
        <strain evidence="13">S238N-H82 / ATCC MYA-4686</strain>
    </source>
</reference>
<organism evidence="13">
    <name type="scientific">Laccaria bicolor (strain S238N-H82 / ATCC MYA-4686)</name>
    <name type="common">Bicoloured deceiver</name>
    <name type="synonym">Laccaria laccata var. bicolor</name>
    <dbReference type="NCBI Taxonomy" id="486041"/>
    <lineage>
        <taxon>Eukaryota</taxon>
        <taxon>Fungi</taxon>
        <taxon>Dikarya</taxon>
        <taxon>Basidiomycota</taxon>
        <taxon>Agaricomycotina</taxon>
        <taxon>Agaricomycetes</taxon>
        <taxon>Agaricomycetidae</taxon>
        <taxon>Agaricales</taxon>
        <taxon>Agaricineae</taxon>
        <taxon>Hydnangiaceae</taxon>
        <taxon>Laccaria</taxon>
    </lineage>
</organism>
<dbReference type="GeneID" id="6069521"/>
<evidence type="ECO:0000256" key="8">
    <source>
        <dbReference type="ARBA" id="ARBA00023163"/>
    </source>
</evidence>
<dbReference type="InParanoid" id="B0CNQ1"/>
<name>B0CNQ1_LACBS</name>
<dbReference type="InterPro" id="IPR036236">
    <property type="entry name" value="Znf_C2H2_sf"/>
</dbReference>
<keyword evidence="9" id="KW-0539">Nucleus</keyword>
<dbReference type="RefSeq" id="XP_001873546.1">
    <property type="nucleotide sequence ID" value="XM_001873511.1"/>
</dbReference>
<proteinExistence type="predicted"/>
<dbReference type="OrthoDB" id="6077919at2759"/>
<evidence type="ECO:0000259" key="11">
    <source>
        <dbReference type="PROSITE" id="PS50157"/>
    </source>
</evidence>
<evidence type="ECO:0000256" key="4">
    <source>
        <dbReference type="ARBA" id="ARBA00022771"/>
    </source>
</evidence>
<evidence type="ECO:0000256" key="3">
    <source>
        <dbReference type="ARBA" id="ARBA00022737"/>
    </source>
</evidence>
<keyword evidence="4 10" id="KW-0863">Zinc-finger</keyword>
<dbReference type="GO" id="GO:0005634">
    <property type="term" value="C:nucleus"/>
    <property type="evidence" value="ECO:0007669"/>
    <property type="project" value="UniProtKB-SubCell"/>
</dbReference>
<keyword evidence="8" id="KW-0804">Transcription</keyword>
<dbReference type="PROSITE" id="PS50157">
    <property type="entry name" value="ZINC_FINGER_C2H2_2"/>
    <property type="match status" value="2"/>
</dbReference>